<dbReference type="AlphaFoldDB" id="A0A2N2F3E6"/>
<dbReference type="PANTHER" id="PTHR42711">
    <property type="entry name" value="ABC TRANSPORTER ATP-BINDING PROTEIN"/>
    <property type="match status" value="1"/>
</dbReference>
<keyword evidence="2" id="KW-0813">Transport</keyword>
<keyword evidence="4" id="KW-0067">ATP-binding</keyword>
<reference evidence="6 7" key="1">
    <citation type="journal article" date="2017" name="ISME J.">
        <title>Potential for microbial H2 and metal transformations associated with novel bacteria and archaea in deep terrestrial subsurface sediments.</title>
        <authorList>
            <person name="Hernsdorf A.W."/>
            <person name="Amano Y."/>
            <person name="Miyakawa K."/>
            <person name="Ise K."/>
            <person name="Suzuki Y."/>
            <person name="Anantharaman K."/>
            <person name="Probst A."/>
            <person name="Burstein D."/>
            <person name="Thomas B.C."/>
            <person name="Banfield J.F."/>
        </authorList>
    </citation>
    <scope>NUCLEOTIDE SEQUENCE [LARGE SCALE GENOMIC DNA]</scope>
    <source>
        <strain evidence="6">HGW-Dojkabacteria-1</strain>
    </source>
</reference>
<accession>A0A2N2F3E6</accession>
<evidence type="ECO:0000256" key="3">
    <source>
        <dbReference type="ARBA" id="ARBA00022741"/>
    </source>
</evidence>
<evidence type="ECO:0000256" key="4">
    <source>
        <dbReference type="ARBA" id="ARBA00022840"/>
    </source>
</evidence>
<dbReference type="InterPro" id="IPR027417">
    <property type="entry name" value="P-loop_NTPase"/>
</dbReference>
<dbReference type="Proteomes" id="UP000233417">
    <property type="component" value="Unassembled WGS sequence"/>
</dbReference>
<dbReference type="SUPFAM" id="SSF52540">
    <property type="entry name" value="P-loop containing nucleoside triphosphate hydrolases"/>
    <property type="match status" value="1"/>
</dbReference>
<dbReference type="GO" id="GO:0005524">
    <property type="term" value="F:ATP binding"/>
    <property type="evidence" value="ECO:0007669"/>
    <property type="project" value="UniProtKB-KW"/>
</dbReference>
<dbReference type="InterPro" id="IPR025302">
    <property type="entry name" value="DrrA1/2-like_C"/>
</dbReference>
<dbReference type="PANTHER" id="PTHR42711:SF5">
    <property type="entry name" value="ABC TRANSPORTER ATP-BINDING PROTEIN NATA"/>
    <property type="match status" value="1"/>
</dbReference>
<dbReference type="Gene3D" id="3.40.50.300">
    <property type="entry name" value="P-loop containing nucleotide triphosphate hydrolases"/>
    <property type="match status" value="1"/>
</dbReference>
<evidence type="ECO:0000256" key="1">
    <source>
        <dbReference type="ARBA" id="ARBA00005417"/>
    </source>
</evidence>
<protein>
    <recommendedName>
        <fullName evidence="5">ABC transporter domain-containing protein</fullName>
    </recommendedName>
</protein>
<keyword evidence="3" id="KW-0547">Nucleotide-binding</keyword>
<proteinExistence type="inferred from homology"/>
<dbReference type="PROSITE" id="PS00211">
    <property type="entry name" value="ABC_TRANSPORTER_1"/>
    <property type="match status" value="1"/>
</dbReference>
<evidence type="ECO:0000313" key="6">
    <source>
        <dbReference type="EMBL" id="PKN02722.1"/>
    </source>
</evidence>
<evidence type="ECO:0000256" key="2">
    <source>
        <dbReference type="ARBA" id="ARBA00022448"/>
    </source>
</evidence>
<dbReference type="PROSITE" id="PS50893">
    <property type="entry name" value="ABC_TRANSPORTER_2"/>
    <property type="match status" value="1"/>
</dbReference>
<gene>
    <name evidence="6" type="ORF">CVU76_01660</name>
</gene>
<comment type="similarity">
    <text evidence="1">Belongs to the ABC transporter superfamily.</text>
</comment>
<dbReference type="InterPro" id="IPR003439">
    <property type="entry name" value="ABC_transporter-like_ATP-bd"/>
</dbReference>
<dbReference type="InterPro" id="IPR003593">
    <property type="entry name" value="AAA+_ATPase"/>
</dbReference>
<dbReference type="EMBL" id="PHAO01000001">
    <property type="protein sequence ID" value="PKN02722.1"/>
    <property type="molecule type" value="Genomic_DNA"/>
</dbReference>
<feature type="domain" description="ABC transporter" evidence="5">
    <location>
        <begin position="6"/>
        <end position="233"/>
    </location>
</feature>
<comment type="caution">
    <text evidence="6">The sequence shown here is derived from an EMBL/GenBank/DDBJ whole genome shotgun (WGS) entry which is preliminary data.</text>
</comment>
<name>A0A2N2F3E6_9BACT</name>
<sequence length="301" mass="34322">MANYSIHIENFSKTFENLKAVDNLSFDVEEGEIFAFLGTNGSGKTTTIRCLLKIYQEDTGRLLINSKEYNDSLNNIIGYLPEERGLYRDTKVIDILVYTSELRGIPHDRAVKKSLEYLDRVGLIEHREKNIAQLSSGMQQKVQLGTALIHKPEILILDEPFKGLDPVNRQLFIELFIERAKTGATILYSTHVIDEAQKMADRLLIIHNGKRLEYGSTTQVRKKYGTNSIFLSFEGKRPLKETEMYRSIISNKTAEIIPKENFTSNDILESLIKGGTKVLDLKVDYPSLNEIFIKLTKDGKK</sequence>
<evidence type="ECO:0000313" key="7">
    <source>
        <dbReference type="Proteomes" id="UP000233417"/>
    </source>
</evidence>
<evidence type="ECO:0000259" key="5">
    <source>
        <dbReference type="PROSITE" id="PS50893"/>
    </source>
</evidence>
<dbReference type="SMART" id="SM00382">
    <property type="entry name" value="AAA"/>
    <property type="match status" value="1"/>
</dbReference>
<dbReference type="InterPro" id="IPR050763">
    <property type="entry name" value="ABC_transporter_ATP-binding"/>
</dbReference>
<dbReference type="Pfam" id="PF13732">
    <property type="entry name" value="DrrA1-3_C"/>
    <property type="match status" value="1"/>
</dbReference>
<dbReference type="InterPro" id="IPR017871">
    <property type="entry name" value="ABC_transporter-like_CS"/>
</dbReference>
<dbReference type="GO" id="GO:0016887">
    <property type="term" value="F:ATP hydrolysis activity"/>
    <property type="evidence" value="ECO:0007669"/>
    <property type="project" value="InterPro"/>
</dbReference>
<organism evidence="6 7">
    <name type="scientific">Candidatus Dojkabacteria bacterium HGW-Dojkabacteria-1</name>
    <dbReference type="NCBI Taxonomy" id="2013761"/>
    <lineage>
        <taxon>Bacteria</taxon>
        <taxon>Candidatus Dojkabacteria</taxon>
    </lineage>
</organism>
<dbReference type="Pfam" id="PF00005">
    <property type="entry name" value="ABC_tran"/>
    <property type="match status" value="1"/>
</dbReference>